<dbReference type="SUPFAM" id="SSF56235">
    <property type="entry name" value="N-terminal nucleophile aminohydrolases (Ntn hydrolases)"/>
    <property type="match status" value="1"/>
</dbReference>
<dbReference type="AlphaFoldDB" id="A0A917NGT3"/>
<accession>A0A917NGT3</accession>
<dbReference type="InterPro" id="IPR043138">
    <property type="entry name" value="GGT_lsub"/>
</dbReference>
<dbReference type="PANTHER" id="PTHR43881">
    <property type="entry name" value="GAMMA-GLUTAMYLTRANSPEPTIDASE (AFU_ORTHOLOGUE AFUA_4G13580)"/>
    <property type="match status" value="1"/>
</dbReference>
<dbReference type="InterPro" id="IPR029055">
    <property type="entry name" value="Ntn_hydrolases_N"/>
</dbReference>
<gene>
    <name evidence="1" type="primary">ggt</name>
    <name evidence="1" type="ORF">GCM10011320_02950</name>
</gene>
<name>A0A917NGT3_9PROT</name>
<dbReference type="InterPro" id="IPR043137">
    <property type="entry name" value="GGT_ssub_C"/>
</dbReference>
<dbReference type="PANTHER" id="PTHR43881:SF1">
    <property type="entry name" value="GAMMA-GLUTAMYLTRANSPEPTIDASE (AFU_ORTHOLOGUE AFUA_4G13580)"/>
    <property type="match status" value="1"/>
</dbReference>
<dbReference type="EMBL" id="BMKW01000001">
    <property type="protein sequence ID" value="GGI99573.1"/>
    <property type="molecule type" value="Genomic_DNA"/>
</dbReference>
<reference evidence="1" key="1">
    <citation type="journal article" date="2014" name="Int. J. Syst. Evol. Microbiol.">
        <title>Complete genome sequence of Corynebacterium casei LMG S-19264T (=DSM 44701T), isolated from a smear-ripened cheese.</title>
        <authorList>
            <consortium name="US DOE Joint Genome Institute (JGI-PGF)"/>
            <person name="Walter F."/>
            <person name="Albersmeier A."/>
            <person name="Kalinowski J."/>
            <person name="Ruckert C."/>
        </authorList>
    </citation>
    <scope>NUCLEOTIDE SEQUENCE</scope>
    <source>
        <strain evidence="1">CGMCC 1.3617</strain>
    </source>
</reference>
<protein>
    <submittedName>
        <fullName evidence="1">Gamma-glutamyltranspeptidase</fullName>
    </submittedName>
</protein>
<comment type="caution">
    <text evidence="1">The sequence shown here is derived from an EMBL/GenBank/DDBJ whole genome shotgun (WGS) entry which is preliminary data.</text>
</comment>
<dbReference type="Gene3D" id="3.60.20.40">
    <property type="match status" value="1"/>
</dbReference>
<dbReference type="Gene3D" id="1.10.246.130">
    <property type="match status" value="1"/>
</dbReference>
<proteinExistence type="predicted"/>
<evidence type="ECO:0000313" key="2">
    <source>
        <dbReference type="Proteomes" id="UP000661507"/>
    </source>
</evidence>
<dbReference type="PRINTS" id="PR01210">
    <property type="entry name" value="GGTRANSPTASE"/>
</dbReference>
<dbReference type="Pfam" id="PF01019">
    <property type="entry name" value="G_glu_transpept"/>
    <property type="match status" value="1"/>
</dbReference>
<organism evidence="1 2">
    <name type="scientific">Neoroseomonas lacus</name>
    <dbReference type="NCBI Taxonomy" id="287609"/>
    <lineage>
        <taxon>Bacteria</taxon>
        <taxon>Pseudomonadati</taxon>
        <taxon>Pseudomonadota</taxon>
        <taxon>Alphaproteobacteria</taxon>
        <taxon>Acetobacterales</taxon>
        <taxon>Acetobacteraceae</taxon>
        <taxon>Neoroseomonas</taxon>
    </lineage>
</organism>
<keyword evidence="2" id="KW-1185">Reference proteome</keyword>
<reference evidence="1" key="2">
    <citation type="submission" date="2020-09" db="EMBL/GenBank/DDBJ databases">
        <authorList>
            <person name="Sun Q."/>
            <person name="Zhou Y."/>
        </authorList>
    </citation>
    <scope>NUCLEOTIDE SEQUENCE</scope>
    <source>
        <strain evidence="1">CGMCC 1.3617</strain>
    </source>
</reference>
<dbReference type="InterPro" id="IPR052896">
    <property type="entry name" value="GGT-like_enzyme"/>
</dbReference>
<dbReference type="Proteomes" id="UP000661507">
    <property type="component" value="Unassembled WGS sequence"/>
</dbReference>
<evidence type="ECO:0000313" key="1">
    <source>
        <dbReference type="EMBL" id="GGI99573.1"/>
    </source>
</evidence>
<sequence>MSVVTPEMIGFPAKEAPSMFTTRPEIIGTFGAVASTHWIASQVGMSVLERGGNAFDAAAAAGFALQIVEPHLNGPGGDCPIILHSVRTGTQQVICGQGPAPSGLTVGLMRDKLGMEIMPGTGLLATPVPGAFDAWMVMLRDHGTWSVREVLAYAIGYARNGAPMVPRIRATIESVRPLFETEWTTSAALWLRDGGPEPNGLYANPTLADTYERVVREAEAVGGSRENQVDAARDAWYRGFVAEAIGKFVAATEAMDTSGRRNRGVLTADDMARWHAGIEAPTTLDYHGHTVLKCGPWSQGPAMLQTLALMGGFDVAAMDPVGADFIHYVLEAQKLAFADREAFYGDPAFTDVPMATLLSPAYNDARRALMGATASLEFRPGQPDGLVPRTDYAAAIRRSNDLAAAMGSGEPTVSRLGASGGDTCHVDVIDKHGNMVSATPSAGWLQSSPAIPELGFCLGSRCQMFWLDETLPNGLKPGKRPRTTLSPSMVLRDGKPWMSFGTPGGEQQDQWQPIMLMRMIHHGLNIQQAIDLPSFHSEHWISSFWPRGAKPNKAVIEGRYTQAVLDDLIARGHAAEMGGEWSEGRLTGARREADGTIRAGANPRGMQGYAVGR</sequence>